<evidence type="ECO:0000313" key="3">
    <source>
        <dbReference type="Proteomes" id="UP000183209"/>
    </source>
</evidence>
<protein>
    <submittedName>
        <fullName evidence="2">Fasciclin domain-containing protein</fullName>
    </submittedName>
</protein>
<dbReference type="PROSITE" id="PS50213">
    <property type="entry name" value="FAS1"/>
    <property type="match status" value="1"/>
</dbReference>
<dbReference type="AlphaFoldDB" id="A0A1I6RNP1"/>
<proteinExistence type="predicted"/>
<dbReference type="EMBL" id="FPAG01000003">
    <property type="protein sequence ID" value="SFS66361.1"/>
    <property type="molecule type" value="Genomic_DNA"/>
</dbReference>
<feature type="domain" description="FAS1" evidence="1">
    <location>
        <begin position="35"/>
        <end position="211"/>
    </location>
</feature>
<dbReference type="InterPro" id="IPR036378">
    <property type="entry name" value="FAS1_dom_sf"/>
</dbReference>
<dbReference type="SUPFAM" id="SSF82153">
    <property type="entry name" value="FAS1 domain"/>
    <property type="match status" value="1"/>
</dbReference>
<organism evidence="2 3">
    <name type="scientific">Zhouia amylolytica</name>
    <dbReference type="NCBI Taxonomy" id="376730"/>
    <lineage>
        <taxon>Bacteria</taxon>
        <taxon>Pseudomonadati</taxon>
        <taxon>Bacteroidota</taxon>
        <taxon>Flavobacteriia</taxon>
        <taxon>Flavobacteriales</taxon>
        <taxon>Flavobacteriaceae</taxon>
        <taxon>Zhouia</taxon>
    </lineage>
</organism>
<gene>
    <name evidence="2" type="ORF">SAMN04487906_1200</name>
</gene>
<dbReference type="Gene3D" id="2.30.180.10">
    <property type="entry name" value="FAS1 domain"/>
    <property type="match status" value="1"/>
</dbReference>
<dbReference type="Proteomes" id="UP000183209">
    <property type="component" value="Unassembled WGS sequence"/>
</dbReference>
<dbReference type="OrthoDB" id="836286at2"/>
<name>A0A1I6RNP1_9FLAO</name>
<dbReference type="InterPro" id="IPR000782">
    <property type="entry name" value="FAS1_domain"/>
</dbReference>
<sequence length="219" mass="24591">MKKILIIGLALLGFYACEGGDDYLVDGGLSQQEVGMSTVDFFRSHSQLDTLALIIERAGMEDVFNGQNTVFAPNNMAIQNYVNKRLTDIRETDPTAEFTVNDIEVDTLTKYLGGYVFDESIKRENMVKEQGVIYTAVNGEERRISLEPSGDYGNQLESKPEYVYYTAMVGADWDEWNATVNNSDERDKKTVVKTSNLISTNGVIHVLQGGHTLFNYERD</sequence>
<accession>A0A1I6RNP1</accession>
<evidence type="ECO:0000259" key="1">
    <source>
        <dbReference type="PROSITE" id="PS50213"/>
    </source>
</evidence>
<evidence type="ECO:0000313" key="2">
    <source>
        <dbReference type="EMBL" id="SFS66361.1"/>
    </source>
</evidence>
<reference evidence="2 3" key="1">
    <citation type="submission" date="2016-10" db="EMBL/GenBank/DDBJ databases">
        <authorList>
            <person name="de Groot N.N."/>
        </authorList>
    </citation>
    <scope>NUCLEOTIDE SEQUENCE [LARGE SCALE GENOMIC DNA]</scope>
    <source>
        <strain evidence="2 3">CGMCC 1.6114</strain>
    </source>
</reference>
<dbReference type="PROSITE" id="PS51257">
    <property type="entry name" value="PROKAR_LIPOPROTEIN"/>
    <property type="match status" value="1"/>
</dbReference>
<dbReference type="RefSeq" id="WP_038266126.1">
    <property type="nucleotide sequence ID" value="NZ_FPAG01000003.1"/>
</dbReference>
<dbReference type="Pfam" id="PF02469">
    <property type="entry name" value="Fasciclin"/>
    <property type="match status" value="1"/>
</dbReference>